<evidence type="ECO:0000256" key="1">
    <source>
        <dbReference type="ARBA" id="ARBA00001974"/>
    </source>
</evidence>
<feature type="domain" description="Acyl-CoA dehydrogenase/oxidase C-terminal" evidence="15">
    <location>
        <begin position="237"/>
        <end position="385"/>
    </location>
</feature>
<evidence type="ECO:0000256" key="13">
    <source>
        <dbReference type="PIRSR" id="PIRSR634183-3"/>
    </source>
</evidence>
<reference evidence="18 19" key="1">
    <citation type="submission" date="2019-09" db="EMBL/GenBank/DDBJ databases">
        <title>Draft Whole-Genome sequence of Blastochloris sulfoviridis DSM 729.</title>
        <authorList>
            <person name="Meyer T.E."/>
            <person name="Kyndt J.A."/>
        </authorList>
    </citation>
    <scope>NUCLEOTIDE SEQUENCE [LARGE SCALE GENOMIC DNA]</scope>
    <source>
        <strain evidence="18 19">DSM 729</strain>
    </source>
</reference>
<proteinExistence type="inferred from homology"/>
<keyword evidence="19" id="KW-1185">Reference proteome</keyword>
<keyword evidence="6 14" id="KW-0285">Flavoprotein</keyword>
<evidence type="ECO:0000259" key="15">
    <source>
        <dbReference type="Pfam" id="PF00441"/>
    </source>
</evidence>
<protein>
    <recommendedName>
        <fullName evidence="5">Isovaleryl-CoA dehydrogenase, mitochondrial</fullName>
        <ecNumber evidence="4">1.3.8.4</ecNumber>
    </recommendedName>
</protein>
<comment type="catalytic activity">
    <reaction evidence="10">
        <text>3-methylbutanoyl-CoA + oxidized [electron-transfer flavoprotein] + H(+) = 3-methylbut-2-enoyl-CoA + reduced [electron-transfer flavoprotein]</text>
        <dbReference type="Rhea" id="RHEA:12276"/>
        <dbReference type="Rhea" id="RHEA-COMP:10685"/>
        <dbReference type="Rhea" id="RHEA-COMP:10686"/>
        <dbReference type="ChEBI" id="CHEBI:15378"/>
        <dbReference type="ChEBI" id="CHEBI:57344"/>
        <dbReference type="ChEBI" id="CHEBI:57345"/>
        <dbReference type="ChEBI" id="CHEBI:57692"/>
        <dbReference type="ChEBI" id="CHEBI:58307"/>
        <dbReference type="EC" id="1.3.8.4"/>
    </reaction>
</comment>
<dbReference type="GO" id="GO:0008470">
    <property type="term" value="F:3-methylbutanoyl-CoA dehydrogenase activity"/>
    <property type="evidence" value="ECO:0007669"/>
    <property type="project" value="UniProtKB-EC"/>
</dbReference>
<dbReference type="InterPro" id="IPR036250">
    <property type="entry name" value="AcylCo_DH-like_C"/>
</dbReference>
<evidence type="ECO:0000256" key="14">
    <source>
        <dbReference type="RuleBase" id="RU362125"/>
    </source>
</evidence>
<dbReference type="PANTHER" id="PTHR43884">
    <property type="entry name" value="ACYL-COA DEHYDROGENASE"/>
    <property type="match status" value="1"/>
</dbReference>
<feature type="domain" description="Acyl-CoA dehydrogenase/oxidase N-terminal" evidence="17">
    <location>
        <begin position="15"/>
        <end position="126"/>
    </location>
</feature>
<dbReference type="InterPro" id="IPR009075">
    <property type="entry name" value="AcylCo_DH/oxidase_C"/>
</dbReference>
<name>A0A5M6I5X9_9HYPH</name>
<dbReference type="Gene3D" id="1.10.540.10">
    <property type="entry name" value="Acyl-CoA dehydrogenase/oxidase, N-terminal domain"/>
    <property type="match status" value="1"/>
</dbReference>
<keyword evidence="9 14" id="KW-0560">Oxidoreductase</keyword>
<gene>
    <name evidence="18" type="ORF">F1193_00255</name>
</gene>
<comment type="similarity">
    <text evidence="3 14">Belongs to the acyl-CoA dehydrogenase family.</text>
</comment>
<evidence type="ECO:0000313" key="19">
    <source>
        <dbReference type="Proteomes" id="UP000323886"/>
    </source>
</evidence>
<evidence type="ECO:0000256" key="11">
    <source>
        <dbReference type="PIRSR" id="PIRSR634183-1"/>
    </source>
</evidence>
<feature type="binding site" evidence="13">
    <location>
        <begin position="164"/>
        <end position="166"/>
    </location>
    <ligand>
        <name>FAD</name>
        <dbReference type="ChEBI" id="CHEBI:57692"/>
    </ligand>
</feature>
<dbReference type="Proteomes" id="UP000323886">
    <property type="component" value="Unassembled WGS sequence"/>
</dbReference>
<evidence type="ECO:0000256" key="2">
    <source>
        <dbReference type="ARBA" id="ARBA00004898"/>
    </source>
</evidence>
<dbReference type="Pfam" id="PF02771">
    <property type="entry name" value="Acyl-CoA_dh_N"/>
    <property type="match status" value="1"/>
</dbReference>
<feature type="active site" description="Proton acceptor" evidence="11">
    <location>
        <position position="250"/>
    </location>
</feature>
<dbReference type="Pfam" id="PF00441">
    <property type="entry name" value="Acyl-CoA_dh_1"/>
    <property type="match status" value="1"/>
</dbReference>
<organism evidence="18 19">
    <name type="scientific">Blastochloris sulfoviridis</name>
    <dbReference type="NCBI Taxonomy" id="50712"/>
    <lineage>
        <taxon>Bacteria</taxon>
        <taxon>Pseudomonadati</taxon>
        <taxon>Pseudomonadota</taxon>
        <taxon>Alphaproteobacteria</taxon>
        <taxon>Hyphomicrobiales</taxon>
        <taxon>Blastochloridaceae</taxon>
        <taxon>Blastochloris</taxon>
    </lineage>
</organism>
<sequence>MLANSPPPFDFGLGETADAIRDTVRDFAQDRIAPRADEIDRENRFPRDLWPEMGALGLHGITVEEEFGGTGLGYLEHVVTMEEISRASGAVGLSYGAHSNLCINQLRRNATEEQKKRYLPRLIAGEHLGALAMSEPGAGSDVVSMKTRAEKRGDRYVINGNKMWITNGPGADTLVVYAKTDPAAGPKGITAFIIEKGMKGFSTAQKLDKLGMRGSDTCELVFEDCEVPEENVLGTVNRGVAVLMSGLDYERVVLAAGPLGLMQAALDLVLPYVRERKQFGQPIGTFQLVQAKVADMYVRMNAAKAYVYAVAKACDRGRTTREDAAGAILYAAELATQTALDAIQLLGGNGYINEYPAGRLLRDAKLYEIGAGTSEIRRMLIGRELFAKTT</sequence>
<evidence type="ECO:0000256" key="6">
    <source>
        <dbReference type="ARBA" id="ARBA00022630"/>
    </source>
</evidence>
<feature type="binding site" evidence="13">
    <location>
        <position position="287"/>
    </location>
    <ligand>
        <name>FAD</name>
        <dbReference type="ChEBI" id="CHEBI:57692"/>
    </ligand>
</feature>
<feature type="binding site" evidence="13">
    <location>
        <position position="276"/>
    </location>
    <ligand>
        <name>FAD</name>
        <dbReference type="ChEBI" id="CHEBI:57692"/>
    </ligand>
</feature>
<dbReference type="PROSITE" id="PS00072">
    <property type="entry name" value="ACYL_COA_DH_1"/>
    <property type="match status" value="1"/>
</dbReference>
<evidence type="ECO:0000256" key="10">
    <source>
        <dbReference type="ARBA" id="ARBA00052875"/>
    </source>
</evidence>
<accession>A0A5M6I5X9</accession>
<evidence type="ECO:0000256" key="9">
    <source>
        <dbReference type="ARBA" id="ARBA00023002"/>
    </source>
</evidence>
<dbReference type="FunFam" id="1.20.140.10:FF:000003">
    <property type="entry name" value="isovaleryl-CoA dehydrogenase, mitochondrial"/>
    <property type="match status" value="1"/>
</dbReference>
<evidence type="ECO:0000256" key="4">
    <source>
        <dbReference type="ARBA" id="ARBA00012044"/>
    </source>
</evidence>
<comment type="cofactor">
    <cofactor evidence="1 13 14">
        <name>FAD</name>
        <dbReference type="ChEBI" id="CHEBI:57692"/>
    </cofactor>
</comment>
<keyword evidence="7 13" id="KW-0274">FAD</keyword>
<evidence type="ECO:0000256" key="3">
    <source>
        <dbReference type="ARBA" id="ARBA00009347"/>
    </source>
</evidence>
<dbReference type="EMBL" id="VWPL01000001">
    <property type="protein sequence ID" value="KAA5603562.1"/>
    <property type="molecule type" value="Genomic_DNA"/>
</dbReference>
<dbReference type="CDD" id="cd01156">
    <property type="entry name" value="IVD"/>
    <property type="match status" value="1"/>
</dbReference>
<evidence type="ECO:0000313" key="18">
    <source>
        <dbReference type="EMBL" id="KAA5603562.1"/>
    </source>
</evidence>
<dbReference type="InterPro" id="IPR006091">
    <property type="entry name" value="Acyl-CoA_Oxase/DH_mid-dom"/>
</dbReference>
<dbReference type="AlphaFoldDB" id="A0A5M6I5X9"/>
<dbReference type="Gene3D" id="1.20.140.10">
    <property type="entry name" value="Butyryl-CoA Dehydrogenase, subunit A, domain 3"/>
    <property type="match status" value="1"/>
</dbReference>
<evidence type="ECO:0000256" key="8">
    <source>
        <dbReference type="ARBA" id="ARBA00022946"/>
    </source>
</evidence>
<dbReference type="PIRSF" id="PIRSF016578">
    <property type="entry name" value="HsaA"/>
    <property type="match status" value="1"/>
</dbReference>
<dbReference type="InterPro" id="IPR013786">
    <property type="entry name" value="AcylCoA_DH/ox_N"/>
</dbReference>
<dbReference type="PANTHER" id="PTHR43884:SF12">
    <property type="entry name" value="ISOVALERYL-COA DEHYDROGENASE, MITOCHONDRIAL-RELATED"/>
    <property type="match status" value="1"/>
</dbReference>
<dbReference type="FunFam" id="2.40.110.10:FF:000004">
    <property type="entry name" value="Isovaleryl-CoA dehydrogenase, mitochondrial"/>
    <property type="match status" value="1"/>
</dbReference>
<evidence type="ECO:0000256" key="5">
    <source>
        <dbReference type="ARBA" id="ARBA00018258"/>
    </source>
</evidence>
<dbReference type="SUPFAM" id="SSF56645">
    <property type="entry name" value="Acyl-CoA dehydrogenase NM domain-like"/>
    <property type="match status" value="1"/>
</dbReference>
<dbReference type="InterPro" id="IPR034183">
    <property type="entry name" value="IVD"/>
</dbReference>
<dbReference type="RefSeq" id="WP_150095672.1">
    <property type="nucleotide sequence ID" value="NZ_VWPL01000001.1"/>
</dbReference>
<keyword evidence="8" id="KW-0809">Transit peptide</keyword>
<dbReference type="InterPro" id="IPR037069">
    <property type="entry name" value="AcylCoA_DH/ox_N_sf"/>
</dbReference>
<feature type="binding site" evidence="13">
    <location>
        <begin position="344"/>
        <end position="348"/>
    </location>
    <ligand>
        <name>FAD</name>
        <dbReference type="ChEBI" id="CHEBI:57692"/>
    </ligand>
</feature>
<evidence type="ECO:0000256" key="7">
    <source>
        <dbReference type="ARBA" id="ARBA00022827"/>
    </source>
</evidence>
<feature type="binding site" evidence="13">
    <location>
        <begin position="373"/>
        <end position="375"/>
    </location>
    <ligand>
        <name>FAD</name>
        <dbReference type="ChEBI" id="CHEBI:57692"/>
    </ligand>
</feature>
<comment type="caution">
    <text evidence="18">The sequence shown here is derived from an EMBL/GenBank/DDBJ whole genome shotgun (WGS) entry which is preliminary data.</text>
</comment>
<feature type="binding site" evidence="13">
    <location>
        <begin position="131"/>
        <end position="140"/>
    </location>
    <ligand>
        <name>FAD</name>
        <dbReference type="ChEBI" id="CHEBI:57692"/>
    </ligand>
</feature>
<dbReference type="InterPro" id="IPR009100">
    <property type="entry name" value="AcylCoA_DH/oxidase_NM_dom_sf"/>
</dbReference>
<dbReference type="GO" id="GO:0006552">
    <property type="term" value="P:L-leucine catabolic process"/>
    <property type="evidence" value="ECO:0007669"/>
    <property type="project" value="TreeGrafter"/>
</dbReference>
<feature type="binding site" evidence="12">
    <location>
        <position position="140"/>
    </location>
    <ligand>
        <name>substrate</name>
    </ligand>
</feature>
<dbReference type="Pfam" id="PF02770">
    <property type="entry name" value="Acyl-CoA_dh_M"/>
    <property type="match status" value="1"/>
</dbReference>
<dbReference type="OrthoDB" id="8049792at2"/>
<dbReference type="InterPro" id="IPR046373">
    <property type="entry name" value="Acyl-CoA_Oxase/DH_mid-dom_sf"/>
</dbReference>
<dbReference type="SUPFAM" id="SSF47203">
    <property type="entry name" value="Acyl-CoA dehydrogenase C-terminal domain-like"/>
    <property type="match status" value="1"/>
</dbReference>
<evidence type="ECO:0000256" key="12">
    <source>
        <dbReference type="PIRSR" id="PIRSR634183-2"/>
    </source>
</evidence>
<feature type="binding site" evidence="12">
    <location>
        <begin position="248"/>
        <end position="251"/>
    </location>
    <ligand>
        <name>substrate</name>
    </ligand>
</feature>
<feature type="binding site" evidence="12">
    <location>
        <begin position="371"/>
        <end position="372"/>
    </location>
    <ligand>
        <name>substrate</name>
    </ligand>
</feature>
<dbReference type="Gene3D" id="2.40.110.10">
    <property type="entry name" value="Butyryl-CoA Dehydrogenase, subunit A, domain 2"/>
    <property type="match status" value="1"/>
</dbReference>
<dbReference type="GO" id="GO:0050660">
    <property type="term" value="F:flavin adenine dinucleotide binding"/>
    <property type="evidence" value="ECO:0007669"/>
    <property type="project" value="InterPro"/>
</dbReference>
<dbReference type="PROSITE" id="PS00073">
    <property type="entry name" value="ACYL_COA_DH_2"/>
    <property type="match status" value="1"/>
</dbReference>
<evidence type="ECO:0000259" key="17">
    <source>
        <dbReference type="Pfam" id="PF02771"/>
    </source>
</evidence>
<feature type="domain" description="Acyl-CoA oxidase/dehydrogenase middle" evidence="16">
    <location>
        <begin position="130"/>
        <end position="225"/>
    </location>
</feature>
<evidence type="ECO:0000259" key="16">
    <source>
        <dbReference type="Pfam" id="PF02770"/>
    </source>
</evidence>
<comment type="pathway">
    <text evidence="2">Amino-acid degradation; L-leucine degradation; (S)-3-hydroxy-3-methylglutaryl-CoA from 3-isovaleryl-CoA: step 1/3.</text>
</comment>
<dbReference type="InterPro" id="IPR006089">
    <property type="entry name" value="Acyl-CoA_DH_CS"/>
</dbReference>
<dbReference type="EC" id="1.3.8.4" evidence="4"/>
<dbReference type="FunFam" id="1.10.540.10:FF:000022">
    <property type="entry name" value="Isovaleryl-CoA dehydrogenase isoform 2"/>
    <property type="match status" value="1"/>
</dbReference>